<dbReference type="Gene3D" id="3.30.420.10">
    <property type="entry name" value="Ribonuclease H-like superfamily/Ribonuclease H"/>
    <property type="match status" value="1"/>
</dbReference>
<dbReference type="GO" id="GO:0015074">
    <property type="term" value="P:DNA integration"/>
    <property type="evidence" value="ECO:0007669"/>
    <property type="project" value="InterPro"/>
</dbReference>
<dbReference type="PANTHER" id="PTHR37984:SF15">
    <property type="entry name" value="INTEGRASE CATALYTIC DOMAIN-CONTAINING PROTEIN"/>
    <property type="match status" value="1"/>
</dbReference>
<dbReference type="PANTHER" id="PTHR37984">
    <property type="entry name" value="PROTEIN CBG26694"/>
    <property type="match status" value="1"/>
</dbReference>
<dbReference type="Gene3D" id="1.10.340.70">
    <property type="match status" value="1"/>
</dbReference>
<evidence type="ECO:0000256" key="2">
    <source>
        <dbReference type="SAM" id="MobiDB-lite"/>
    </source>
</evidence>
<dbReference type="SUPFAM" id="SSF47353">
    <property type="entry name" value="Retrovirus capsid dimerization domain-like"/>
    <property type="match status" value="1"/>
</dbReference>
<dbReference type="InterPro" id="IPR036397">
    <property type="entry name" value="RNaseH_sf"/>
</dbReference>
<dbReference type="Pfam" id="PF17921">
    <property type="entry name" value="Integrase_H2C2"/>
    <property type="match status" value="1"/>
</dbReference>
<dbReference type="InterPro" id="IPR038269">
    <property type="entry name" value="SCAN_sf"/>
</dbReference>
<dbReference type="InterPro" id="IPR003309">
    <property type="entry name" value="SCAN_dom"/>
</dbReference>
<evidence type="ECO:0000313" key="6">
    <source>
        <dbReference type="Proteomes" id="UP001108240"/>
    </source>
</evidence>
<dbReference type="Proteomes" id="UP001108240">
    <property type="component" value="Unplaced"/>
</dbReference>
<feature type="compositionally biased region" description="Basic residues" evidence="2">
    <location>
        <begin position="341"/>
        <end position="353"/>
    </location>
</feature>
<dbReference type="PROSITE" id="PS50994">
    <property type="entry name" value="INTEGRASE"/>
    <property type="match status" value="1"/>
</dbReference>
<keyword evidence="6" id="KW-1185">Reference proteome</keyword>
<dbReference type="InterPro" id="IPR012337">
    <property type="entry name" value="RNaseH-like_sf"/>
</dbReference>
<reference evidence="5" key="2">
    <citation type="submission" date="2025-09" db="UniProtKB">
        <authorList>
            <consortium name="Ensembl"/>
        </authorList>
    </citation>
    <scope>IDENTIFICATION</scope>
</reference>
<feature type="domain" description="Integrase catalytic" evidence="4">
    <location>
        <begin position="516"/>
        <end position="674"/>
    </location>
</feature>
<dbReference type="GeneTree" id="ENSGT01050000244855"/>
<dbReference type="OMA" id="AEVSICQ"/>
<reference evidence="5" key="1">
    <citation type="submission" date="2025-08" db="UniProtKB">
        <authorList>
            <consortium name="Ensembl"/>
        </authorList>
    </citation>
    <scope>IDENTIFICATION</scope>
</reference>
<accession>A0A9J8AL55</accession>
<sequence length="693" mass="77984">MFARPCTVERGTLGPTMEEVLQRLAEVSICQQQIVEHLATRQGRTEEELAAVRTAAAQRVPLPDPRAHATRLLPKMTADDDVEAFLQVFENTAQREAWPEDEWARVLAPLLTGEAQRAYFSLPFAAAEDYHKVKREILARLGLSPVCAAQQFHEWEFKPQVPARAQAAELSRLAQHWLLEGSPTAAQVAERVVVNRLLRALPRTHRQAVGMRNPTNTQDLVEAIELADAIHHREAGDRAPPFPRRVVQARRPLEGAPRPVSRPMVPPPRDEPMPSAEPPSPPRAWLAARRITISSPQGAWPVEVGLVKDLPVTVLLGRDWPCFDRLLTAAAQPASPEGNSRRRRRPRAPRRRPALLASDSGREGESPSQPTNLFYEVYQQAAGGGSFAREQREVDRLKHCWAQVRVVDGEDVLPRPHPLPHFVVENGLLYCVAQRRGEEKRLLVMPRAKTETILELAHSHPMAGHLAAANTTQRIRDRFHWPGLEAEVKRFCQACLTCQATSPRTPPPSPLIPLPIIEVPFERIGMDIVGPLLKSARGHEYILVIVNYATRYPEAVPLRKATAKSFAQELFLLASRVGLPSEILTDQGTPFMSRLMADLCRLLRVKQLRTTIYHPQTDGLVERFNQTLKQMLRRVAAEDKRDWDFMIPYVLFGIHEVPQASTGFTPFELLFGRQPRGLLDVAREAWEQQTAPH</sequence>
<dbReference type="GO" id="GO:0003676">
    <property type="term" value="F:nucleic acid binding"/>
    <property type="evidence" value="ECO:0007669"/>
    <property type="project" value="InterPro"/>
</dbReference>
<feature type="region of interest" description="Disordered" evidence="2">
    <location>
        <begin position="331"/>
        <end position="370"/>
    </location>
</feature>
<feature type="domain" description="SCAN box" evidence="3">
    <location>
        <begin position="150"/>
        <end position="225"/>
    </location>
</feature>
<organism evidence="5 6">
    <name type="scientific">Cyprinus carpio carpio</name>
    <dbReference type="NCBI Taxonomy" id="630221"/>
    <lineage>
        <taxon>Eukaryota</taxon>
        <taxon>Metazoa</taxon>
        <taxon>Chordata</taxon>
        <taxon>Craniata</taxon>
        <taxon>Vertebrata</taxon>
        <taxon>Euteleostomi</taxon>
        <taxon>Actinopterygii</taxon>
        <taxon>Neopterygii</taxon>
        <taxon>Teleostei</taxon>
        <taxon>Ostariophysi</taxon>
        <taxon>Cypriniformes</taxon>
        <taxon>Cyprinidae</taxon>
        <taxon>Cyprininae</taxon>
        <taxon>Cyprinus</taxon>
    </lineage>
</organism>
<dbReference type="Pfam" id="PF00665">
    <property type="entry name" value="rve"/>
    <property type="match status" value="1"/>
</dbReference>
<dbReference type="SUPFAM" id="SSF53098">
    <property type="entry name" value="Ribonuclease H-like"/>
    <property type="match status" value="1"/>
</dbReference>
<dbReference type="InterPro" id="IPR001584">
    <property type="entry name" value="Integrase_cat-core"/>
</dbReference>
<dbReference type="InterPro" id="IPR050951">
    <property type="entry name" value="Retrovirus_Pol_polyprotein"/>
</dbReference>
<feature type="region of interest" description="Disordered" evidence="2">
    <location>
        <begin position="249"/>
        <end position="283"/>
    </location>
</feature>
<evidence type="ECO:0000259" key="3">
    <source>
        <dbReference type="PROSITE" id="PS50804"/>
    </source>
</evidence>
<dbReference type="InterPro" id="IPR041588">
    <property type="entry name" value="Integrase_H2C2"/>
</dbReference>
<proteinExistence type="predicted"/>
<evidence type="ECO:0000313" key="5">
    <source>
        <dbReference type="Ensembl" id="ENSCCRP00000145879.1"/>
    </source>
</evidence>
<dbReference type="Gene3D" id="1.10.4020.10">
    <property type="entry name" value="DNA breaking-rejoining enzymes"/>
    <property type="match status" value="1"/>
</dbReference>
<name>A0A9J8AL55_CYPCA</name>
<dbReference type="AlphaFoldDB" id="A0A9J8AL55"/>
<dbReference type="FunFam" id="1.10.340.70:FF:000001">
    <property type="entry name" value="Retrovirus-related Pol polyprotein from transposon gypsy-like Protein"/>
    <property type="match status" value="1"/>
</dbReference>
<dbReference type="PROSITE" id="PS50804">
    <property type="entry name" value="SCAN_BOX"/>
    <property type="match status" value="1"/>
</dbReference>
<dbReference type="FunFam" id="3.30.420.10:FF:000032">
    <property type="entry name" value="Retrovirus-related Pol polyprotein from transposon 297-like Protein"/>
    <property type="match status" value="1"/>
</dbReference>
<dbReference type="Ensembl" id="ENSCCRT00000182582.1">
    <property type="protein sequence ID" value="ENSCCRP00000145879.1"/>
    <property type="gene ID" value="ENSCCRG00000076759.1"/>
</dbReference>
<evidence type="ECO:0000256" key="1">
    <source>
        <dbReference type="ARBA" id="ARBA00039658"/>
    </source>
</evidence>
<evidence type="ECO:0000259" key="4">
    <source>
        <dbReference type="PROSITE" id="PS50994"/>
    </source>
</evidence>
<protein>
    <recommendedName>
        <fullName evidence="1">Gypsy retrotransposon integrase-like protein 1</fullName>
    </recommendedName>
</protein>